<feature type="transmembrane region" description="Helical" evidence="1">
    <location>
        <begin position="138"/>
        <end position="155"/>
    </location>
</feature>
<name>A0A396GHD5_MEDTR</name>
<dbReference type="PANTHER" id="PTHR46033">
    <property type="entry name" value="PROTEIN MAIN-LIKE 2"/>
    <property type="match status" value="1"/>
</dbReference>
<dbReference type="EMBL" id="PSQE01000008">
    <property type="protein sequence ID" value="RHN40616.1"/>
    <property type="molecule type" value="Genomic_DNA"/>
</dbReference>
<feature type="transmembrane region" description="Helical" evidence="1">
    <location>
        <begin position="175"/>
        <end position="192"/>
    </location>
</feature>
<keyword evidence="1" id="KW-1133">Transmembrane helix</keyword>
<dbReference type="InterPro" id="IPR044824">
    <property type="entry name" value="MAIN-like"/>
</dbReference>
<comment type="caution">
    <text evidence="3">The sequence shown here is derived from an EMBL/GenBank/DDBJ whole genome shotgun (WGS) entry which is preliminary data.</text>
</comment>
<evidence type="ECO:0000313" key="3">
    <source>
        <dbReference type="EMBL" id="RHN40616.1"/>
    </source>
</evidence>
<dbReference type="Pfam" id="PF10536">
    <property type="entry name" value="PMD"/>
    <property type="match status" value="1"/>
</dbReference>
<gene>
    <name evidence="3" type="ORF">MtrunA17_Chr8g0356621</name>
</gene>
<evidence type="ECO:0000256" key="1">
    <source>
        <dbReference type="SAM" id="Phobius"/>
    </source>
</evidence>
<sequence>MWYDGEYKCINAWRKVRQLSKPEKDLRWFWDPVEASGLHDLLCTGYSSVTHAMVRALCERWHTETSSFHLPVGEMTINLDDVYNLLYLPIQGRMLDHDAVVDRDHEITLMTRLLAMSDRLEHPQLREEMLERDMRRSWCVRIFLLYLVGSALFTNKTNRHINLIYLDCMADLHAIGKWSWGGMTLAYLYGYLDDYVRLNNKMMADCVTLLMKWILEHLLGPYSRNKNLKWKPDRPCAGRWLTSRGHKVVHHYRLLLDRLEVDDVRWSTYDNHRDTSFSAYCHLLGMTYVREGEGVPSFT</sequence>
<proteinExistence type="predicted"/>
<keyword evidence="3" id="KW-0378">Hydrolase</keyword>
<accession>A0A396GHD5</accession>
<reference evidence="3" key="1">
    <citation type="journal article" date="2018" name="Nat. Plants">
        <title>Whole-genome landscape of Medicago truncatula symbiotic genes.</title>
        <authorList>
            <person name="Pecrix Y."/>
            <person name="Gamas P."/>
            <person name="Carrere S."/>
        </authorList>
    </citation>
    <scope>NUCLEOTIDE SEQUENCE</scope>
    <source>
        <tissue evidence="3">Leaves</tissue>
    </source>
</reference>
<protein>
    <recommendedName>
        <fullName evidence="2">Aminotransferase-like plant mobile domain-containing protein</fullName>
    </recommendedName>
</protein>
<dbReference type="Proteomes" id="UP000265566">
    <property type="component" value="Chromosome 8"/>
</dbReference>
<dbReference type="PANTHER" id="PTHR46033:SF1">
    <property type="entry name" value="PROTEIN MAIN-LIKE 2"/>
    <property type="match status" value="1"/>
</dbReference>
<dbReference type="AlphaFoldDB" id="A0A396GHD5"/>
<keyword evidence="1" id="KW-0472">Membrane</keyword>
<evidence type="ECO:0000259" key="2">
    <source>
        <dbReference type="Pfam" id="PF10536"/>
    </source>
</evidence>
<organism evidence="3">
    <name type="scientific">Medicago truncatula</name>
    <name type="common">Barrel medic</name>
    <name type="synonym">Medicago tribuloides</name>
    <dbReference type="NCBI Taxonomy" id="3880"/>
    <lineage>
        <taxon>Eukaryota</taxon>
        <taxon>Viridiplantae</taxon>
        <taxon>Streptophyta</taxon>
        <taxon>Embryophyta</taxon>
        <taxon>Tracheophyta</taxon>
        <taxon>Spermatophyta</taxon>
        <taxon>Magnoliopsida</taxon>
        <taxon>eudicotyledons</taxon>
        <taxon>Gunneridae</taxon>
        <taxon>Pentapetalae</taxon>
        <taxon>rosids</taxon>
        <taxon>fabids</taxon>
        <taxon>Fabales</taxon>
        <taxon>Fabaceae</taxon>
        <taxon>Papilionoideae</taxon>
        <taxon>50 kb inversion clade</taxon>
        <taxon>NPAAA clade</taxon>
        <taxon>Hologalegina</taxon>
        <taxon>IRL clade</taxon>
        <taxon>Trifolieae</taxon>
        <taxon>Medicago</taxon>
    </lineage>
</organism>
<dbReference type="Gramene" id="rna46786">
    <property type="protein sequence ID" value="RHN40616.1"/>
    <property type="gene ID" value="gene46786"/>
</dbReference>
<dbReference type="InterPro" id="IPR019557">
    <property type="entry name" value="AminoTfrase-like_pln_mobile"/>
</dbReference>
<dbReference type="GO" id="GO:0016787">
    <property type="term" value="F:hydrolase activity"/>
    <property type="evidence" value="ECO:0007669"/>
    <property type="project" value="UniProtKB-KW"/>
</dbReference>
<feature type="domain" description="Aminotransferase-like plant mobile" evidence="2">
    <location>
        <begin position="49"/>
        <end position="273"/>
    </location>
</feature>
<dbReference type="GO" id="GO:0010073">
    <property type="term" value="P:meristem maintenance"/>
    <property type="evidence" value="ECO:0007669"/>
    <property type="project" value="InterPro"/>
</dbReference>
<keyword evidence="1" id="KW-0812">Transmembrane</keyword>